<accession>X1FAS2</accession>
<dbReference type="AlphaFoldDB" id="X1FAS2"/>
<organism evidence="1">
    <name type="scientific">marine sediment metagenome</name>
    <dbReference type="NCBI Taxonomy" id="412755"/>
    <lineage>
        <taxon>unclassified sequences</taxon>
        <taxon>metagenomes</taxon>
        <taxon>ecological metagenomes</taxon>
    </lineage>
</organism>
<gene>
    <name evidence="1" type="ORF">S01H4_66739</name>
</gene>
<evidence type="ECO:0000313" key="1">
    <source>
        <dbReference type="EMBL" id="GAH26464.1"/>
    </source>
</evidence>
<protein>
    <submittedName>
        <fullName evidence="1">Uncharacterized protein</fullName>
    </submittedName>
</protein>
<dbReference type="EMBL" id="BART01041503">
    <property type="protein sequence ID" value="GAH26464.1"/>
    <property type="molecule type" value="Genomic_DNA"/>
</dbReference>
<comment type="caution">
    <text evidence="1">The sequence shown here is derived from an EMBL/GenBank/DDBJ whole genome shotgun (WGS) entry which is preliminary data.</text>
</comment>
<name>X1FAS2_9ZZZZ</name>
<feature type="non-terminal residue" evidence="1">
    <location>
        <position position="62"/>
    </location>
</feature>
<proteinExistence type="predicted"/>
<reference evidence="1" key="1">
    <citation type="journal article" date="2014" name="Front. Microbiol.">
        <title>High frequency of phylogenetically diverse reductive dehalogenase-homologous genes in deep subseafloor sedimentary metagenomes.</title>
        <authorList>
            <person name="Kawai M."/>
            <person name="Futagami T."/>
            <person name="Toyoda A."/>
            <person name="Takaki Y."/>
            <person name="Nishi S."/>
            <person name="Hori S."/>
            <person name="Arai W."/>
            <person name="Tsubouchi T."/>
            <person name="Morono Y."/>
            <person name="Uchiyama I."/>
            <person name="Ito T."/>
            <person name="Fujiyama A."/>
            <person name="Inagaki F."/>
            <person name="Takami H."/>
        </authorList>
    </citation>
    <scope>NUCLEOTIDE SEQUENCE</scope>
    <source>
        <strain evidence="1">Expedition CK06-06</strain>
    </source>
</reference>
<sequence>MFFIESSLFYITKTFLHNIQKIIEITDYPILIKQPNLRGRRIADIMKESFGNIEKARLNKKQ</sequence>